<dbReference type="InterPro" id="IPR029069">
    <property type="entry name" value="HotDog_dom_sf"/>
</dbReference>
<feature type="compositionally biased region" description="Basic and acidic residues" evidence="3">
    <location>
        <begin position="15"/>
        <end position="27"/>
    </location>
</feature>
<feature type="domain" description="Acyl-ACP thioesterase N-terminal hotdog" evidence="4">
    <location>
        <begin position="40"/>
        <end position="157"/>
    </location>
</feature>
<evidence type="ECO:0000256" key="3">
    <source>
        <dbReference type="SAM" id="MobiDB-lite"/>
    </source>
</evidence>
<evidence type="ECO:0000259" key="4">
    <source>
        <dbReference type="Pfam" id="PF01643"/>
    </source>
</evidence>
<evidence type="ECO:0000313" key="6">
    <source>
        <dbReference type="EMBL" id="MDO7905698.1"/>
    </source>
</evidence>
<dbReference type="Proteomes" id="UP001240171">
    <property type="component" value="Unassembled WGS sequence"/>
</dbReference>
<dbReference type="InterPro" id="IPR050563">
    <property type="entry name" value="4-hydroxybenzoyl-CoA_TE"/>
</dbReference>
<feature type="region of interest" description="Disordered" evidence="3">
    <location>
        <begin position="1"/>
        <end position="27"/>
    </location>
</feature>
<dbReference type="PANTHER" id="PTHR31793:SF27">
    <property type="entry name" value="NOVEL THIOESTERASE SUPERFAMILY DOMAIN AND SAPOSIN A-TYPE DOMAIN CONTAINING PROTEIN (0610012H03RIK)"/>
    <property type="match status" value="1"/>
</dbReference>
<dbReference type="Gene3D" id="3.10.129.10">
    <property type="entry name" value="Hotdog Thioesterase"/>
    <property type="match status" value="2"/>
</dbReference>
<evidence type="ECO:0000256" key="1">
    <source>
        <dbReference type="ARBA" id="ARBA00005953"/>
    </source>
</evidence>
<organism evidence="6 7">
    <name type="scientific">Paenibacillus lacisoli</name>
    <dbReference type="NCBI Taxonomy" id="3064525"/>
    <lineage>
        <taxon>Bacteria</taxon>
        <taxon>Bacillati</taxon>
        <taxon>Bacillota</taxon>
        <taxon>Bacilli</taxon>
        <taxon>Bacillales</taxon>
        <taxon>Paenibacillaceae</taxon>
        <taxon>Paenibacillus</taxon>
    </lineage>
</organism>
<dbReference type="InterPro" id="IPR049427">
    <property type="entry name" value="Acyl-ACP_TE_C"/>
</dbReference>
<comment type="similarity">
    <text evidence="1">Belongs to the 4-hydroxybenzoyl-CoA thioesterase family.</text>
</comment>
<dbReference type="EMBL" id="JAUQTB010000002">
    <property type="protein sequence ID" value="MDO7905698.1"/>
    <property type="molecule type" value="Genomic_DNA"/>
</dbReference>
<gene>
    <name evidence="6" type="ORF">Q5741_04635</name>
</gene>
<dbReference type="RefSeq" id="WP_305022902.1">
    <property type="nucleotide sequence ID" value="NZ_JAUQTB010000002.1"/>
</dbReference>
<feature type="domain" description="Acyl-ACP thioesterase-like C-terminal" evidence="5">
    <location>
        <begin position="193"/>
        <end position="255"/>
    </location>
</feature>
<dbReference type="CDD" id="cd00586">
    <property type="entry name" value="4HBT"/>
    <property type="match status" value="1"/>
</dbReference>
<keyword evidence="7" id="KW-1185">Reference proteome</keyword>
<dbReference type="SUPFAM" id="SSF54637">
    <property type="entry name" value="Thioesterase/thiol ester dehydrase-isomerase"/>
    <property type="match status" value="2"/>
</dbReference>
<proteinExistence type="inferred from homology"/>
<dbReference type="Pfam" id="PF20791">
    <property type="entry name" value="Acyl-ACP_TE_C"/>
    <property type="match status" value="1"/>
</dbReference>
<dbReference type="PANTHER" id="PTHR31793">
    <property type="entry name" value="4-HYDROXYBENZOYL-COA THIOESTERASE FAMILY MEMBER"/>
    <property type="match status" value="1"/>
</dbReference>
<keyword evidence="2" id="KW-0378">Hydrolase</keyword>
<evidence type="ECO:0000313" key="7">
    <source>
        <dbReference type="Proteomes" id="UP001240171"/>
    </source>
</evidence>
<evidence type="ECO:0000259" key="5">
    <source>
        <dbReference type="Pfam" id="PF20791"/>
    </source>
</evidence>
<comment type="caution">
    <text evidence="6">The sequence shown here is derived from an EMBL/GenBank/DDBJ whole genome shotgun (WGS) entry which is preliminary data.</text>
</comment>
<dbReference type="Pfam" id="PF01643">
    <property type="entry name" value="Acyl-ACP_TE"/>
    <property type="match status" value="1"/>
</dbReference>
<name>A0ABT9CDL8_9BACL</name>
<accession>A0ABT9CDL8</accession>
<dbReference type="InterPro" id="IPR002864">
    <property type="entry name" value="Acyl-ACP_thioesterase_NHD"/>
</dbReference>
<sequence length="282" mass="32109">MQHHTESEILSSTKDGGDLSKDGKDFTGQETAGTASIRLWNEQHTVSSSDSDYAARLKLSVLLDWMQNAADAHLESMGHPSEELIRQGLGWMLLTMEIDLKYTPVNQDQLSLETWSKGTRGVAWLRDYRIRSQQDEPIISAKTVWSLVDIHKRRILRPSALPFEVPVNPELSEGPQPEKVSIPEGILLREAYTFTIRYSGTDMNGHLNNARYGDLCYDALTPEELDRQALRTFRISYLNEAQMGEVILIERSETQDDKIWIRGTGQDQRILFQALMVMKEEA</sequence>
<protein>
    <submittedName>
        <fullName evidence="6">Thioesterase</fullName>
    </submittedName>
</protein>
<reference evidence="6 7" key="1">
    <citation type="submission" date="2023-07" db="EMBL/GenBank/DDBJ databases">
        <title>Paenibacillus sp. JX-17 nov. isolated from soil.</title>
        <authorList>
            <person name="Wan Y."/>
            <person name="Liu B."/>
        </authorList>
    </citation>
    <scope>NUCLEOTIDE SEQUENCE [LARGE SCALE GENOMIC DNA]</scope>
    <source>
        <strain evidence="6 7">JX-17</strain>
    </source>
</reference>
<evidence type="ECO:0000256" key="2">
    <source>
        <dbReference type="ARBA" id="ARBA00022801"/>
    </source>
</evidence>